<evidence type="ECO:0000313" key="3">
    <source>
        <dbReference type="Proteomes" id="UP000887229"/>
    </source>
</evidence>
<organism evidence="2 3">
    <name type="scientific">Emericellopsis atlantica</name>
    <dbReference type="NCBI Taxonomy" id="2614577"/>
    <lineage>
        <taxon>Eukaryota</taxon>
        <taxon>Fungi</taxon>
        <taxon>Dikarya</taxon>
        <taxon>Ascomycota</taxon>
        <taxon>Pezizomycotina</taxon>
        <taxon>Sordariomycetes</taxon>
        <taxon>Hypocreomycetidae</taxon>
        <taxon>Hypocreales</taxon>
        <taxon>Bionectriaceae</taxon>
        <taxon>Emericellopsis</taxon>
    </lineage>
</organism>
<dbReference type="SUPFAM" id="SSF51445">
    <property type="entry name" value="(Trans)glycosidases"/>
    <property type="match status" value="1"/>
</dbReference>
<dbReference type="InterPro" id="IPR029062">
    <property type="entry name" value="Class_I_gatase-like"/>
</dbReference>
<dbReference type="InterPro" id="IPR017853">
    <property type="entry name" value="GH"/>
</dbReference>
<name>A0A9P7ZQB7_9HYPO</name>
<sequence>MRLFTAIRLFSLLAGTVQTASTDTANWFDKPFGMFQINLREIDVDMDVNATADFIQDVGGILANYPTKLDFQIINPRLQDRASGDLVQDSLDAARARGLRLLARVDFSKVQRQVAEAHPEWLYISPNGTWQNHTNDLVSVCPSDAWYQERIFDILDEITDWYDLDGFFVNWAGFNENDYFHVYHGVCHCASCKKAWDEHKNGKELPYGPEDANYREWKTWSDGVMDEWTRRVRNFIAQKLPHAGLILGASSDILFYEANNAIHREIWHHATSETVIRLKSERPDTPVLVNCASFLDHAYRITSEDPHHFAQYHVQAISRGANPSTYIIGVPSTIPCPGFEQAGEIIRFHRANADVYSGMPSSALTALVMPPGSQVGEPHYQTEALSEYKGLYKAMQELHMPFDIVDHRYIVDMAETGDLGRYRVIVLPRIGSLYDEDAEALDTWVATEGTVIVTGAIRTDDNDVPQLQSLPASKMRENITDTQELTYEWKNGSTGLFKELGYAPFAPPEYIYGNIQIDERAVGIGSYGKGKAVLFTAPVGWGYRETGLSVFRDLFELVLFEVGAEEPLPFNFAPQMEVTVNTSGNNDHTLN</sequence>
<dbReference type="GO" id="GO:0016787">
    <property type="term" value="F:hydrolase activity"/>
    <property type="evidence" value="ECO:0007669"/>
    <property type="project" value="UniProtKB-KW"/>
</dbReference>
<dbReference type="EMBL" id="MU251248">
    <property type="protein sequence ID" value="KAG9256240.1"/>
    <property type="molecule type" value="Genomic_DNA"/>
</dbReference>
<dbReference type="Gene3D" id="3.20.20.80">
    <property type="entry name" value="Glycosidases"/>
    <property type="match status" value="1"/>
</dbReference>
<dbReference type="OrthoDB" id="3337653at2759"/>
<keyword evidence="3" id="KW-1185">Reference proteome</keyword>
<dbReference type="GeneID" id="70292974"/>
<feature type="chain" id="PRO_5040449716" evidence="1">
    <location>
        <begin position="20"/>
        <end position="591"/>
    </location>
</feature>
<comment type="caution">
    <text evidence="2">The sequence shown here is derived from an EMBL/GenBank/DDBJ whole genome shotgun (WGS) entry which is preliminary data.</text>
</comment>
<dbReference type="CDD" id="cd03143">
    <property type="entry name" value="A4_beta-galactosidase_middle_domain"/>
    <property type="match status" value="1"/>
</dbReference>
<dbReference type="InterPro" id="IPR028212">
    <property type="entry name" value="GHL6"/>
</dbReference>
<dbReference type="RefSeq" id="XP_046120164.1">
    <property type="nucleotide sequence ID" value="XM_046262071.1"/>
</dbReference>
<evidence type="ECO:0000256" key="1">
    <source>
        <dbReference type="SAM" id="SignalP"/>
    </source>
</evidence>
<dbReference type="Pfam" id="PF14871">
    <property type="entry name" value="GHL6"/>
    <property type="match status" value="1"/>
</dbReference>
<keyword evidence="2" id="KW-0378">Hydrolase</keyword>
<dbReference type="Gene3D" id="3.40.50.880">
    <property type="match status" value="1"/>
</dbReference>
<gene>
    <name evidence="2" type="ORF">F5Z01DRAFT_634567</name>
</gene>
<proteinExistence type="predicted"/>
<keyword evidence="1" id="KW-0732">Signal</keyword>
<reference evidence="2" key="1">
    <citation type="journal article" date="2021" name="IMA Fungus">
        <title>Genomic characterization of three marine fungi, including Emericellopsis atlantica sp. nov. with signatures of a generalist lifestyle and marine biomass degradation.</title>
        <authorList>
            <person name="Hagestad O.C."/>
            <person name="Hou L."/>
            <person name="Andersen J.H."/>
            <person name="Hansen E.H."/>
            <person name="Altermark B."/>
            <person name="Li C."/>
            <person name="Kuhnert E."/>
            <person name="Cox R.J."/>
            <person name="Crous P.W."/>
            <person name="Spatafora J.W."/>
            <person name="Lail K."/>
            <person name="Amirebrahimi M."/>
            <person name="Lipzen A."/>
            <person name="Pangilinan J."/>
            <person name="Andreopoulos W."/>
            <person name="Hayes R.D."/>
            <person name="Ng V."/>
            <person name="Grigoriev I.V."/>
            <person name="Jackson S.A."/>
            <person name="Sutton T.D.S."/>
            <person name="Dobson A.D.W."/>
            <person name="Rama T."/>
        </authorList>
    </citation>
    <scope>NUCLEOTIDE SEQUENCE</scope>
    <source>
        <strain evidence="2">TS7</strain>
    </source>
</reference>
<dbReference type="Proteomes" id="UP000887229">
    <property type="component" value="Unassembled WGS sequence"/>
</dbReference>
<accession>A0A9P7ZQB7</accession>
<feature type="signal peptide" evidence="1">
    <location>
        <begin position="1"/>
        <end position="19"/>
    </location>
</feature>
<dbReference type="AlphaFoldDB" id="A0A9P7ZQB7"/>
<protein>
    <submittedName>
        <fullName evidence="2">Glycosyl hydrolase 6-domain-containing protein</fullName>
    </submittedName>
</protein>
<evidence type="ECO:0000313" key="2">
    <source>
        <dbReference type="EMBL" id="KAG9256240.1"/>
    </source>
</evidence>